<dbReference type="HOGENOM" id="CLU_760282_0_0_9"/>
<dbReference type="EMBL" id="AQFT01000072">
    <property type="protein sequence ID" value="EMZ27204.1"/>
    <property type="molecule type" value="Genomic_DNA"/>
</dbReference>
<dbReference type="PATRIC" id="fig|1235802.3.peg.2464"/>
<keyword evidence="1" id="KW-1133">Transmembrane helix</keyword>
<dbReference type="eggNOG" id="ENOG502Z960">
    <property type="taxonomic scope" value="Bacteria"/>
</dbReference>
<evidence type="ECO:0000313" key="2">
    <source>
        <dbReference type="EMBL" id="EMZ27204.1"/>
    </source>
</evidence>
<dbReference type="AlphaFoldDB" id="N2ARR0"/>
<comment type="caution">
    <text evidence="2">The sequence shown here is derived from an EMBL/GenBank/DDBJ whole genome shotgun (WGS) entry which is preliminary data.</text>
</comment>
<keyword evidence="1" id="KW-0812">Transmembrane</keyword>
<evidence type="ECO:0000313" key="3">
    <source>
        <dbReference type="Proteomes" id="UP000012589"/>
    </source>
</evidence>
<keyword evidence="3" id="KW-1185">Reference proteome</keyword>
<reference evidence="2 3" key="1">
    <citation type="journal article" date="2014" name="Genome Announc.">
        <title>Draft genome sequences of the altered schaedler flora, a defined bacterial community from gnotobiotic mice.</title>
        <authorList>
            <person name="Wannemuehler M.J."/>
            <person name="Overstreet A.M."/>
            <person name="Ward D.V."/>
            <person name="Phillips G.J."/>
        </authorList>
    </citation>
    <scope>NUCLEOTIDE SEQUENCE [LARGE SCALE GENOMIC DNA]</scope>
    <source>
        <strain evidence="2 3">ASF492</strain>
    </source>
</reference>
<protein>
    <submittedName>
        <fullName evidence="2">Uncharacterized protein</fullName>
    </submittedName>
</protein>
<name>N2ARR0_9FIRM</name>
<gene>
    <name evidence="2" type="ORF">C823_02328</name>
</gene>
<sequence length="313" mass="36176">MKTFQPAVITHFIRRFYQKRLLIPIVYLLLLAVIWFTTPIAQLVFPHRLSSETPVRQLRTARSGYILTTLTNLHFTGYTQKILGYTNGYYYYTFQDDQCLFVLLAPATCGSGTPDIERLTVRVHVIRHFEEYDTLTQLLAEDLDWTASGIRGRTPDYLLSEPGFHKLLSFLLLACYFATATYAAYGIILCVIRIIFPLLTPACLRLRSYGDAAKLLTQAEKEISTRFCSEEKTMFLTENFFIALTEEQVVIIPVGEIVEIHKRRTPHRFFRRLFSSSCTLHIIAEKHVHIQLQHVPESDMDDLVHAFQALRFS</sequence>
<dbReference type="Proteomes" id="UP000012589">
    <property type="component" value="Unassembled WGS sequence"/>
</dbReference>
<dbReference type="OrthoDB" id="1930829at2"/>
<accession>N2ARR0</accession>
<feature type="transmembrane region" description="Helical" evidence="1">
    <location>
        <begin position="21"/>
        <end position="45"/>
    </location>
</feature>
<organism evidence="2 3">
    <name type="scientific">Eubacterium plexicaudatum ASF492</name>
    <dbReference type="NCBI Taxonomy" id="1235802"/>
    <lineage>
        <taxon>Bacteria</taxon>
        <taxon>Bacillati</taxon>
        <taxon>Bacillota</taxon>
        <taxon>Clostridia</taxon>
        <taxon>Eubacteriales</taxon>
        <taxon>Eubacteriaceae</taxon>
        <taxon>Eubacterium</taxon>
    </lineage>
</organism>
<evidence type="ECO:0000256" key="1">
    <source>
        <dbReference type="SAM" id="Phobius"/>
    </source>
</evidence>
<feature type="transmembrane region" description="Helical" evidence="1">
    <location>
        <begin position="167"/>
        <end position="196"/>
    </location>
</feature>
<keyword evidence="1" id="KW-0472">Membrane</keyword>
<dbReference type="STRING" id="1235802.C823_02328"/>
<proteinExistence type="predicted"/>